<proteinExistence type="predicted"/>
<evidence type="ECO:0000313" key="3">
    <source>
        <dbReference type="Proteomes" id="UP001157034"/>
    </source>
</evidence>
<keyword evidence="3" id="KW-1185">Reference proteome</keyword>
<dbReference type="EMBL" id="BSVB01000001">
    <property type="protein sequence ID" value="GMA94689.1"/>
    <property type="molecule type" value="Genomic_DNA"/>
</dbReference>
<organism evidence="2 3">
    <name type="scientific">Pseudolysinimonas kribbensis</name>
    <dbReference type="NCBI Taxonomy" id="433641"/>
    <lineage>
        <taxon>Bacteria</taxon>
        <taxon>Bacillati</taxon>
        <taxon>Actinomycetota</taxon>
        <taxon>Actinomycetes</taxon>
        <taxon>Micrococcales</taxon>
        <taxon>Microbacteriaceae</taxon>
        <taxon>Pseudolysinimonas</taxon>
    </lineage>
</organism>
<sequence length="69" mass="6765">MGAALGAIVVSDLLSIMFLTLAGGSIIYVIVQLVGSMSKARRPELIAAGGFVGLVAGFATDAVLTAAGA</sequence>
<evidence type="ECO:0000256" key="1">
    <source>
        <dbReference type="SAM" id="Phobius"/>
    </source>
</evidence>
<comment type="caution">
    <text evidence="2">The sequence shown here is derived from an EMBL/GenBank/DDBJ whole genome shotgun (WGS) entry which is preliminary data.</text>
</comment>
<feature type="transmembrane region" description="Helical" evidence="1">
    <location>
        <begin position="45"/>
        <end position="67"/>
    </location>
</feature>
<gene>
    <name evidence="2" type="ORF">GCM10025881_15130</name>
</gene>
<keyword evidence="1" id="KW-1133">Transmembrane helix</keyword>
<accession>A0ABQ6K5I4</accession>
<keyword evidence="1" id="KW-0812">Transmembrane</keyword>
<reference evidence="3" key="1">
    <citation type="journal article" date="2019" name="Int. J. Syst. Evol. Microbiol.">
        <title>The Global Catalogue of Microorganisms (GCM) 10K type strain sequencing project: providing services to taxonomists for standard genome sequencing and annotation.</title>
        <authorList>
            <consortium name="The Broad Institute Genomics Platform"/>
            <consortium name="The Broad Institute Genome Sequencing Center for Infectious Disease"/>
            <person name="Wu L."/>
            <person name="Ma J."/>
        </authorList>
    </citation>
    <scope>NUCLEOTIDE SEQUENCE [LARGE SCALE GENOMIC DNA]</scope>
    <source>
        <strain evidence="3">NBRC 108894</strain>
    </source>
</reference>
<name>A0ABQ6K5I4_9MICO</name>
<evidence type="ECO:0000313" key="2">
    <source>
        <dbReference type="EMBL" id="GMA94689.1"/>
    </source>
</evidence>
<protein>
    <submittedName>
        <fullName evidence="2">Uncharacterized protein</fullName>
    </submittedName>
</protein>
<keyword evidence="1" id="KW-0472">Membrane</keyword>
<dbReference type="RefSeq" id="WP_284253587.1">
    <property type="nucleotide sequence ID" value="NZ_BSVB01000001.1"/>
</dbReference>
<feature type="transmembrane region" description="Helical" evidence="1">
    <location>
        <begin position="13"/>
        <end position="33"/>
    </location>
</feature>
<dbReference type="Proteomes" id="UP001157034">
    <property type="component" value="Unassembled WGS sequence"/>
</dbReference>